<feature type="region of interest" description="Disordered" evidence="2">
    <location>
        <begin position="136"/>
        <end position="157"/>
    </location>
</feature>
<evidence type="ECO:0000313" key="3">
    <source>
        <dbReference type="EMBL" id="GMG88327.1"/>
    </source>
</evidence>
<dbReference type="Proteomes" id="UP001224392">
    <property type="component" value="Unassembled WGS sequence"/>
</dbReference>
<evidence type="ECO:0000256" key="2">
    <source>
        <dbReference type="SAM" id="MobiDB-lite"/>
    </source>
</evidence>
<comment type="caution">
    <text evidence="3">The sequence shown here is derived from an EMBL/GenBank/DDBJ whole genome shotgun (WGS) entry which is preliminary data.</text>
</comment>
<dbReference type="SUPFAM" id="SSF57997">
    <property type="entry name" value="Tropomyosin"/>
    <property type="match status" value="1"/>
</dbReference>
<gene>
    <name evidence="3" type="ORF">MNKW57_26480</name>
</gene>
<sequence length="330" mass="36532">MDSQRQLLDIQLVEIEQIENDILSFDSRVERARKSLVKAESDFAEARNAALEARAAIKLEDSDVHQREARRAEHRLAMAERAIDSRTRRVEFLLGNVSEQQTALEQAREQVKKIEGAIAAGERKLAATARREAAQARARAAKPPVAPAITPPDRPERPEMPLVLASADTGTTQVAAGMPETAVQPAEAATEVAEPVAEVQASEVETASEAAREIAPEMLAYVQREKARIDELLGSDRAGRHTFKHLSLNSSIRGSAEFEFLGQDQYRAVMEVVPGTQSFRVNGGRFQRTIPERDAGQRYVFIFDARRLDRPRLVVYPEYVETSVGPVTAP</sequence>
<protein>
    <submittedName>
        <fullName evidence="3">Uncharacterized protein</fullName>
    </submittedName>
</protein>
<accession>A0ABQ6M234</accession>
<keyword evidence="4" id="KW-1185">Reference proteome</keyword>
<name>A0ABQ6M234_9GAMM</name>
<reference evidence="3 4" key="1">
    <citation type="submission" date="2023-04" db="EMBL/GenBank/DDBJ databases">
        <title>Marinobulbifer ophiurae gen. nov., sp. Nov., isolate from tissue of brittle star Ophioplocus japonicus.</title>
        <authorList>
            <person name="Kawano K."/>
            <person name="Sawayama S."/>
            <person name="Nakagawa S."/>
        </authorList>
    </citation>
    <scope>NUCLEOTIDE SEQUENCE [LARGE SCALE GENOMIC DNA]</scope>
    <source>
        <strain evidence="3 4">NKW57</strain>
    </source>
</reference>
<proteinExistence type="predicted"/>
<dbReference type="EMBL" id="BSYJ01000006">
    <property type="protein sequence ID" value="GMG88327.1"/>
    <property type="molecule type" value="Genomic_DNA"/>
</dbReference>
<evidence type="ECO:0000313" key="4">
    <source>
        <dbReference type="Proteomes" id="UP001224392"/>
    </source>
</evidence>
<evidence type="ECO:0000256" key="1">
    <source>
        <dbReference type="SAM" id="Coils"/>
    </source>
</evidence>
<feature type="coiled-coil region" evidence="1">
    <location>
        <begin position="15"/>
        <end position="124"/>
    </location>
</feature>
<keyword evidence="1" id="KW-0175">Coiled coil</keyword>
<organism evidence="3 4">
    <name type="scientific">Biformimicrobium ophioploci</name>
    <dbReference type="NCBI Taxonomy" id="3036711"/>
    <lineage>
        <taxon>Bacteria</taxon>
        <taxon>Pseudomonadati</taxon>
        <taxon>Pseudomonadota</taxon>
        <taxon>Gammaproteobacteria</taxon>
        <taxon>Cellvibrionales</taxon>
        <taxon>Microbulbiferaceae</taxon>
        <taxon>Biformimicrobium</taxon>
    </lineage>
</organism>